<dbReference type="Gene3D" id="1.10.8.430">
    <property type="entry name" value="Helical domain of apoptotic protease-activating factors"/>
    <property type="match status" value="1"/>
</dbReference>
<comment type="caution">
    <text evidence="15">The sequence shown here is derived from an EMBL/GenBank/DDBJ whole genome shotgun (WGS) entry which is preliminary data.</text>
</comment>
<evidence type="ECO:0000256" key="8">
    <source>
        <dbReference type="ARBA" id="ARBA00022741"/>
    </source>
</evidence>
<dbReference type="Gene3D" id="1.20.5.4130">
    <property type="match status" value="1"/>
</dbReference>
<evidence type="ECO:0000256" key="3">
    <source>
        <dbReference type="ARBA" id="ARBA00008894"/>
    </source>
</evidence>
<comment type="function">
    <text evidence="1">Confers resistance to late blight (Phytophthora infestans) races carrying the avirulence gene Avr1. Resistance proteins guard the plant against pathogens that contain an appropriate avirulence protein via an indirect interaction with this avirulence protein. That triggers a defense system including the hypersensitive response, which restricts the pathogen growth.</text>
</comment>
<reference evidence="15" key="2">
    <citation type="journal article" date="2024" name="Plant">
        <title>Genomic evolution and insights into agronomic trait innovations of Sesamum species.</title>
        <authorList>
            <person name="Miao H."/>
            <person name="Wang L."/>
            <person name="Qu L."/>
            <person name="Liu H."/>
            <person name="Sun Y."/>
            <person name="Le M."/>
            <person name="Wang Q."/>
            <person name="Wei S."/>
            <person name="Zheng Y."/>
            <person name="Lin W."/>
            <person name="Duan Y."/>
            <person name="Cao H."/>
            <person name="Xiong S."/>
            <person name="Wang X."/>
            <person name="Wei L."/>
            <person name="Li C."/>
            <person name="Ma Q."/>
            <person name="Ju M."/>
            <person name="Zhao R."/>
            <person name="Li G."/>
            <person name="Mu C."/>
            <person name="Tian Q."/>
            <person name="Mei H."/>
            <person name="Zhang T."/>
            <person name="Gao T."/>
            <person name="Zhang H."/>
        </authorList>
    </citation>
    <scope>NUCLEOTIDE SEQUENCE</scope>
    <source>
        <strain evidence="15">G02</strain>
    </source>
</reference>
<protein>
    <submittedName>
        <fullName evidence="15">Late blight resistance proteinR1B-16</fullName>
    </submittedName>
</protein>
<feature type="domain" description="Disease resistance R13L4/SHOC-2-like LRR" evidence="14">
    <location>
        <begin position="544"/>
        <end position="847"/>
    </location>
</feature>
<dbReference type="InterPro" id="IPR036388">
    <property type="entry name" value="WH-like_DNA-bd_sf"/>
</dbReference>
<dbReference type="SUPFAM" id="SSF52058">
    <property type="entry name" value="L domain-like"/>
    <property type="match status" value="1"/>
</dbReference>
<dbReference type="InterPro" id="IPR055414">
    <property type="entry name" value="LRR_R13L4/SHOC2-like"/>
</dbReference>
<comment type="subcellular location">
    <subcellularLocation>
        <location evidence="2">Cytoplasm</location>
    </subcellularLocation>
</comment>
<dbReference type="EMBL" id="JACGWJ010000001">
    <property type="protein sequence ID" value="KAL0440979.1"/>
    <property type="molecule type" value="Genomic_DNA"/>
</dbReference>
<dbReference type="InterPro" id="IPR044974">
    <property type="entry name" value="Disease_R_plants"/>
</dbReference>
<dbReference type="FunFam" id="1.10.8.430:FF:000003">
    <property type="entry name" value="Probable disease resistance protein At5g66910"/>
    <property type="match status" value="1"/>
</dbReference>
<dbReference type="InterPro" id="IPR027417">
    <property type="entry name" value="P-loop_NTPase"/>
</dbReference>
<evidence type="ECO:0000256" key="11">
    <source>
        <dbReference type="SAM" id="MobiDB-lite"/>
    </source>
</evidence>
<dbReference type="SUPFAM" id="SSF52540">
    <property type="entry name" value="P-loop containing nucleoside triphosphate hydrolases"/>
    <property type="match status" value="1"/>
</dbReference>
<dbReference type="InterPro" id="IPR032675">
    <property type="entry name" value="LRR_dom_sf"/>
</dbReference>
<feature type="domain" description="NB-ARC" evidence="12">
    <location>
        <begin position="148"/>
        <end position="332"/>
    </location>
</feature>
<dbReference type="Gene3D" id="3.80.10.10">
    <property type="entry name" value="Ribonuclease Inhibitor"/>
    <property type="match status" value="1"/>
</dbReference>
<evidence type="ECO:0000313" key="15">
    <source>
        <dbReference type="EMBL" id="KAL0440979.1"/>
    </source>
</evidence>
<dbReference type="PRINTS" id="PR00364">
    <property type="entry name" value="DISEASERSIST"/>
</dbReference>
<evidence type="ECO:0000259" key="14">
    <source>
        <dbReference type="Pfam" id="PF23598"/>
    </source>
</evidence>
<dbReference type="InterPro" id="IPR058922">
    <property type="entry name" value="WHD_DRP"/>
</dbReference>
<keyword evidence="7" id="KW-0677">Repeat</keyword>
<proteinExistence type="inferred from homology"/>
<evidence type="ECO:0000256" key="1">
    <source>
        <dbReference type="ARBA" id="ARBA00002074"/>
    </source>
</evidence>
<evidence type="ECO:0000256" key="4">
    <source>
        <dbReference type="ARBA" id="ARBA00022490"/>
    </source>
</evidence>
<feature type="region of interest" description="Disordered" evidence="11">
    <location>
        <begin position="116"/>
        <end position="139"/>
    </location>
</feature>
<evidence type="ECO:0000256" key="9">
    <source>
        <dbReference type="ARBA" id="ARBA00022821"/>
    </source>
</evidence>
<dbReference type="GO" id="GO:0009626">
    <property type="term" value="P:plant-type hypersensitive response"/>
    <property type="evidence" value="ECO:0007669"/>
    <property type="project" value="UniProtKB-KW"/>
</dbReference>
<dbReference type="FunFam" id="3.40.50.300:FF:001091">
    <property type="entry name" value="Probable disease resistance protein At1g61300"/>
    <property type="match status" value="1"/>
</dbReference>
<keyword evidence="9" id="KW-0611">Plant defense</keyword>
<dbReference type="Pfam" id="PF23598">
    <property type="entry name" value="LRR_14"/>
    <property type="match status" value="1"/>
</dbReference>
<dbReference type="GO" id="GO:0005524">
    <property type="term" value="F:ATP binding"/>
    <property type="evidence" value="ECO:0007669"/>
    <property type="project" value="UniProtKB-KW"/>
</dbReference>
<dbReference type="Gene3D" id="3.40.50.300">
    <property type="entry name" value="P-loop containing nucleotide triphosphate hydrolases"/>
    <property type="match status" value="1"/>
</dbReference>
<dbReference type="InterPro" id="IPR042197">
    <property type="entry name" value="Apaf_helical"/>
</dbReference>
<gene>
    <name evidence="15" type="ORF">Sradi_0036800</name>
</gene>
<reference evidence="15" key="1">
    <citation type="submission" date="2020-06" db="EMBL/GenBank/DDBJ databases">
        <authorList>
            <person name="Li T."/>
            <person name="Hu X."/>
            <person name="Zhang T."/>
            <person name="Song X."/>
            <person name="Zhang H."/>
            <person name="Dai N."/>
            <person name="Sheng W."/>
            <person name="Hou X."/>
            <person name="Wei L."/>
        </authorList>
    </citation>
    <scope>NUCLEOTIDE SEQUENCE</scope>
    <source>
        <strain evidence="15">G02</strain>
        <tissue evidence="15">Leaf</tissue>
    </source>
</reference>
<dbReference type="InterPro" id="IPR002182">
    <property type="entry name" value="NB-ARC"/>
</dbReference>
<comment type="similarity">
    <text evidence="3">Belongs to the disease resistance NB-LRR family.</text>
</comment>
<organism evidence="15">
    <name type="scientific">Sesamum radiatum</name>
    <name type="common">Black benniseed</name>
    <dbReference type="NCBI Taxonomy" id="300843"/>
    <lineage>
        <taxon>Eukaryota</taxon>
        <taxon>Viridiplantae</taxon>
        <taxon>Streptophyta</taxon>
        <taxon>Embryophyta</taxon>
        <taxon>Tracheophyta</taxon>
        <taxon>Spermatophyta</taxon>
        <taxon>Magnoliopsida</taxon>
        <taxon>eudicotyledons</taxon>
        <taxon>Gunneridae</taxon>
        <taxon>Pentapetalae</taxon>
        <taxon>asterids</taxon>
        <taxon>lamiids</taxon>
        <taxon>Lamiales</taxon>
        <taxon>Pedaliaceae</taxon>
        <taxon>Sesamum</taxon>
    </lineage>
</organism>
<dbReference type="FunFam" id="1.10.10.10:FF:000322">
    <property type="entry name" value="Probable disease resistance protein At1g63360"/>
    <property type="match status" value="1"/>
</dbReference>
<evidence type="ECO:0000256" key="7">
    <source>
        <dbReference type="ARBA" id="ARBA00022737"/>
    </source>
</evidence>
<keyword evidence="8" id="KW-0547">Nucleotide-binding</keyword>
<evidence type="ECO:0000256" key="6">
    <source>
        <dbReference type="ARBA" id="ARBA00022667"/>
    </source>
</evidence>
<sequence>MAYAALVSLMHNLEDGRYPAQCPTILNRDLIESLREKFGFLQEFLQDYSQRSSKDVESLERRIRRAAYAAEDIIESIVVKSTVDSDMSSAPFCEEMQGVIETLDSIKKEVVKVKEDGDMKDQGPESSGAAAPSRFVNSGNDTMVGSEEDLIQLMDELTGHDSTRRILAIVGMGGIGKTTLAKNIYDNSFVREHFQVRAWVTVSQEYNVREIILRLLHDITVSIGQNMQESRKNLVAFIDGMSLMSDYQLGEQLYKSLWGRRYLIVLDDLWSIDAWIQIKTFFPDNSNGSRILVTTRLSNVAEQCGSCNIFPMSFLDADESWELFCRHVFGEEDHCPPELEKIGKRIVKKCRGLPLAIIVVGGLLSKSDKTQEYWEQIAEDITAVINCDKDEYCLNVLHLSYSHLPVHLKPCFLYMGIFPEDSYISVSKLIKLWVAEDFLKPVMSKSLEEVAEEYLEDLIDRNLILPFRAGVDGNLKGCRMHDLLRDLCLREARKQNFFSVTRIYSHPNAPGTESERRLILHQNPRKNEYSPRDNNVLRSAPLARSLVCSVKCFPSQLTSKFRLLRVLDTVDELSVADILQLVNSRYLAFRINMHLHAAIPSSISQLRNLQTLIVESSTSTPVLLPTVIWEMPQLRHLKFSSVCLPDPPVGQSSRQDSCVLENLQTLSYVINLRCTSEVVRRIPNLKKLRLFCEDASTYGAEWSYYCLNNLVHLQKLESLMLTCVANTNKIFPGELDFPHSLKKLILLSCRISWEDMTIIGSLPNLEVLMLQKDAFDGEKWEPNEGEFPQLKFLFISSSNLEYWHAESTHFPKLENLVLFGCLKLKEIPSDIGEIPTLESISLCLCSSSAVASAKEILMEQRSLGNDDFRVSVNQWKSINKRLALCPPLYTAPAGVAVRERAGTLPEAEMQNLLEDPPKPWDIEVGSSQIFHALTHFLSFERQYRWL</sequence>
<feature type="domain" description="Disease resistance protein winged helix" evidence="13">
    <location>
        <begin position="417"/>
        <end position="488"/>
    </location>
</feature>
<dbReference type="PANTHER" id="PTHR23155">
    <property type="entry name" value="DISEASE RESISTANCE PROTEIN RP"/>
    <property type="match status" value="1"/>
</dbReference>
<evidence type="ECO:0000259" key="12">
    <source>
        <dbReference type="Pfam" id="PF00931"/>
    </source>
</evidence>
<dbReference type="Pfam" id="PF00931">
    <property type="entry name" value="NB-ARC"/>
    <property type="match status" value="1"/>
</dbReference>
<dbReference type="PANTHER" id="PTHR23155:SF1152">
    <property type="entry name" value="AAA+ ATPASE DOMAIN-CONTAINING PROTEIN"/>
    <property type="match status" value="1"/>
</dbReference>
<keyword evidence="10" id="KW-0067">ATP-binding</keyword>
<dbReference type="GO" id="GO:0043531">
    <property type="term" value="F:ADP binding"/>
    <property type="evidence" value="ECO:0007669"/>
    <property type="project" value="InterPro"/>
</dbReference>
<evidence type="ECO:0000259" key="13">
    <source>
        <dbReference type="Pfam" id="PF23559"/>
    </source>
</evidence>
<dbReference type="GO" id="GO:0005737">
    <property type="term" value="C:cytoplasm"/>
    <property type="evidence" value="ECO:0007669"/>
    <property type="project" value="UniProtKB-SubCell"/>
</dbReference>
<dbReference type="GO" id="GO:0051607">
    <property type="term" value="P:defense response to virus"/>
    <property type="evidence" value="ECO:0007669"/>
    <property type="project" value="UniProtKB-ARBA"/>
</dbReference>
<dbReference type="Gene3D" id="1.10.10.10">
    <property type="entry name" value="Winged helix-like DNA-binding domain superfamily/Winged helix DNA-binding domain"/>
    <property type="match status" value="1"/>
</dbReference>
<dbReference type="AlphaFoldDB" id="A0AAW2WGL4"/>
<name>A0AAW2WGL4_SESRA</name>
<keyword evidence="4" id="KW-0963">Cytoplasm</keyword>
<keyword evidence="6" id="KW-0381">Hypersensitive response</keyword>
<evidence type="ECO:0000256" key="5">
    <source>
        <dbReference type="ARBA" id="ARBA00022614"/>
    </source>
</evidence>
<dbReference type="Pfam" id="PF23559">
    <property type="entry name" value="WHD_DRP"/>
    <property type="match status" value="1"/>
</dbReference>
<evidence type="ECO:0000256" key="2">
    <source>
        <dbReference type="ARBA" id="ARBA00004496"/>
    </source>
</evidence>
<evidence type="ECO:0000256" key="10">
    <source>
        <dbReference type="ARBA" id="ARBA00022840"/>
    </source>
</evidence>
<keyword evidence="5" id="KW-0433">Leucine-rich repeat</keyword>
<accession>A0AAW2WGL4</accession>